<dbReference type="RefSeq" id="WP_345353941.1">
    <property type="nucleotide sequence ID" value="NZ_BAABHJ010000008.1"/>
</dbReference>
<dbReference type="Gene3D" id="3.90.550.10">
    <property type="entry name" value="Spore Coat Polysaccharide Biosynthesis Protein SpsA, Chain A"/>
    <property type="match status" value="1"/>
</dbReference>
<sequence length="196" mass="20113">MTRRYAAVLAGTDTAAPPGTDPDEYRLALLEDTYEVVAGLEFVTPVLALPAPDPDAEAVTWPGTPVLRVTGLDALLHALHELGAEHAAVVAPDAPDLPALLLGKLFRALGSGQVAVCPAAGGGLVALAARLPAPAWLSGIDLDTPNAPARLRKAAGTPGAVRSAPGWHRLRAPADVSLLDPGLEGWENTRALLTGN</sequence>
<proteinExistence type="predicted"/>
<dbReference type="InterPro" id="IPR029044">
    <property type="entry name" value="Nucleotide-diphossugar_trans"/>
</dbReference>
<keyword evidence="2" id="KW-1185">Reference proteome</keyword>
<evidence type="ECO:0000313" key="1">
    <source>
        <dbReference type="EMBL" id="GAA4607869.1"/>
    </source>
</evidence>
<dbReference type="SUPFAM" id="SSF53448">
    <property type="entry name" value="Nucleotide-diphospho-sugar transferases"/>
    <property type="match status" value="1"/>
</dbReference>
<comment type="caution">
    <text evidence="1">The sequence shown here is derived from an EMBL/GenBank/DDBJ whole genome shotgun (WGS) entry which is preliminary data.</text>
</comment>
<protein>
    <submittedName>
        <fullName evidence="1">Uncharacterized protein</fullName>
    </submittedName>
</protein>
<evidence type="ECO:0000313" key="2">
    <source>
        <dbReference type="Proteomes" id="UP001500212"/>
    </source>
</evidence>
<organism evidence="1 2">
    <name type="scientific">Actinoallomurus liliacearum</name>
    <dbReference type="NCBI Taxonomy" id="1080073"/>
    <lineage>
        <taxon>Bacteria</taxon>
        <taxon>Bacillati</taxon>
        <taxon>Actinomycetota</taxon>
        <taxon>Actinomycetes</taxon>
        <taxon>Streptosporangiales</taxon>
        <taxon>Thermomonosporaceae</taxon>
        <taxon>Actinoallomurus</taxon>
    </lineage>
</organism>
<dbReference type="EMBL" id="BAABHJ010000008">
    <property type="protein sequence ID" value="GAA4607869.1"/>
    <property type="molecule type" value="Genomic_DNA"/>
</dbReference>
<name>A0ABP8TGR3_9ACTN</name>
<gene>
    <name evidence="1" type="ORF">GCM10023195_30290</name>
</gene>
<reference evidence="2" key="1">
    <citation type="journal article" date="2019" name="Int. J. Syst. Evol. Microbiol.">
        <title>The Global Catalogue of Microorganisms (GCM) 10K type strain sequencing project: providing services to taxonomists for standard genome sequencing and annotation.</title>
        <authorList>
            <consortium name="The Broad Institute Genomics Platform"/>
            <consortium name="The Broad Institute Genome Sequencing Center for Infectious Disease"/>
            <person name="Wu L."/>
            <person name="Ma J."/>
        </authorList>
    </citation>
    <scope>NUCLEOTIDE SEQUENCE [LARGE SCALE GENOMIC DNA]</scope>
    <source>
        <strain evidence="2">JCM 17938</strain>
    </source>
</reference>
<accession>A0ABP8TGR3</accession>
<dbReference type="Proteomes" id="UP001500212">
    <property type="component" value="Unassembled WGS sequence"/>
</dbReference>